<dbReference type="InterPro" id="IPR050638">
    <property type="entry name" value="AA-Vitamin_Transporters"/>
</dbReference>
<dbReference type="InterPro" id="IPR000620">
    <property type="entry name" value="EamA_dom"/>
</dbReference>
<evidence type="ECO:0000256" key="2">
    <source>
        <dbReference type="ARBA" id="ARBA00007362"/>
    </source>
</evidence>
<feature type="domain" description="EamA" evidence="8">
    <location>
        <begin position="154"/>
        <end position="286"/>
    </location>
</feature>
<evidence type="ECO:0000259" key="8">
    <source>
        <dbReference type="Pfam" id="PF00892"/>
    </source>
</evidence>
<name>S5DKR8_9ACTN</name>
<reference evidence="9" key="1">
    <citation type="journal article" date="2013" name="Sci. Rep.">
        <title>Metagenomics uncovers a new group of low GC and ultra-small marine Actinobacteria.</title>
        <authorList>
            <person name="Ghai R."/>
            <person name="Mizuno C.M."/>
            <person name="Picazo A."/>
            <person name="Camacho A."/>
            <person name="Rodriguez-Valera F."/>
        </authorList>
    </citation>
    <scope>NUCLEOTIDE SEQUENCE</scope>
</reference>
<protein>
    <submittedName>
        <fullName evidence="9">Permease</fullName>
    </submittedName>
</protein>
<accession>S5DKR8</accession>
<feature type="transmembrane region" description="Helical" evidence="7">
    <location>
        <begin position="216"/>
        <end position="235"/>
    </location>
</feature>
<feature type="transmembrane region" description="Helical" evidence="7">
    <location>
        <begin position="66"/>
        <end position="88"/>
    </location>
</feature>
<comment type="subcellular location">
    <subcellularLocation>
        <location evidence="1">Cell membrane</location>
        <topology evidence="1">Multi-pass membrane protein</topology>
    </subcellularLocation>
</comment>
<organism evidence="9">
    <name type="scientific">Candidatus Actinomarina minuta</name>
    <dbReference type="NCBI Taxonomy" id="1389454"/>
    <lineage>
        <taxon>Bacteria</taxon>
        <taxon>Bacillati</taxon>
        <taxon>Actinomycetota</taxon>
        <taxon>Actinomycetes</taxon>
        <taxon>Candidatus Actinomarinidae</taxon>
        <taxon>Candidatus Actinomarinales</taxon>
        <taxon>Candidatus Actinomarineae</taxon>
        <taxon>Candidatus Actinomarinaceae</taxon>
        <taxon>Candidatus Actinomarina</taxon>
    </lineage>
</organism>
<feature type="transmembrane region" description="Helical" evidence="7">
    <location>
        <begin position="152"/>
        <end position="172"/>
    </location>
</feature>
<feature type="transmembrane region" description="Helical" evidence="7">
    <location>
        <begin position="184"/>
        <end position="204"/>
    </location>
</feature>
<feature type="transmembrane region" description="Helical" evidence="7">
    <location>
        <begin position="94"/>
        <end position="115"/>
    </location>
</feature>
<dbReference type="GO" id="GO:0005886">
    <property type="term" value="C:plasma membrane"/>
    <property type="evidence" value="ECO:0007669"/>
    <property type="project" value="UniProtKB-SubCell"/>
</dbReference>
<dbReference type="InterPro" id="IPR037185">
    <property type="entry name" value="EmrE-like"/>
</dbReference>
<evidence type="ECO:0000256" key="5">
    <source>
        <dbReference type="ARBA" id="ARBA00022989"/>
    </source>
</evidence>
<feature type="transmembrane region" description="Helical" evidence="7">
    <location>
        <begin position="270"/>
        <end position="287"/>
    </location>
</feature>
<evidence type="ECO:0000256" key="4">
    <source>
        <dbReference type="ARBA" id="ARBA00022692"/>
    </source>
</evidence>
<feature type="transmembrane region" description="Helical" evidence="7">
    <location>
        <begin position="127"/>
        <end position="146"/>
    </location>
</feature>
<dbReference type="SUPFAM" id="SSF103481">
    <property type="entry name" value="Multidrug resistance efflux transporter EmrE"/>
    <property type="match status" value="2"/>
</dbReference>
<proteinExistence type="inferred from homology"/>
<dbReference type="PANTHER" id="PTHR32322">
    <property type="entry name" value="INNER MEMBRANE TRANSPORTER"/>
    <property type="match status" value="1"/>
</dbReference>
<sequence>MSPYSGLRNIILIGSLFGFHGLLNRSLLIDGVDEIYIVTSRITIVTLILFLYCFKEFKSQINFNTLLKGSWTGFLAIFIPGWTFIYALKNISSGLQSIFISTIPMFTVFWVFFFYKEEKITKLKISSVVVGLLGLVALFSSGVTGLSDGGNLLIGGLLALLGVQGLAISNITNKKDSQLIPAKTYLLTQWLAATFISVVIFILLRGEIVYLSQSETLKLLGLVFIDIFNYSLFFYTIKRLSATFTTLVDYVVPIVGIIVGYIFLGEVVSNIFFVTLTMIFVSLYLAVKDEINISG</sequence>
<evidence type="ECO:0000256" key="7">
    <source>
        <dbReference type="SAM" id="Phobius"/>
    </source>
</evidence>
<evidence type="ECO:0000256" key="3">
    <source>
        <dbReference type="ARBA" id="ARBA00022475"/>
    </source>
</evidence>
<comment type="similarity">
    <text evidence="2">Belongs to the EamA transporter family.</text>
</comment>
<feature type="domain" description="EamA" evidence="8">
    <location>
        <begin position="10"/>
        <end position="138"/>
    </location>
</feature>
<evidence type="ECO:0000256" key="6">
    <source>
        <dbReference type="ARBA" id="ARBA00023136"/>
    </source>
</evidence>
<feature type="transmembrane region" description="Helical" evidence="7">
    <location>
        <begin position="247"/>
        <end position="264"/>
    </location>
</feature>
<evidence type="ECO:0000256" key="1">
    <source>
        <dbReference type="ARBA" id="ARBA00004651"/>
    </source>
</evidence>
<feature type="transmembrane region" description="Helical" evidence="7">
    <location>
        <begin position="35"/>
        <end position="54"/>
    </location>
</feature>
<dbReference type="Pfam" id="PF00892">
    <property type="entry name" value="EamA"/>
    <property type="match status" value="2"/>
</dbReference>
<evidence type="ECO:0000313" key="9">
    <source>
        <dbReference type="EMBL" id="AGQ19451.1"/>
    </source>
</evidence>
<dbReference type="EMBL" id="KC811132">
    <property type="protein sequence ID" value="AGQ19451.1"/>
    <property type="molecule type" value="Genomic_DNA"/>
</dbReference>
<dbReference type="PANTHER" id="PTHR32322:SF18">
    <property type="entry name" value="S-ADENOSYLMETHIONINE_S-ADENOSYLHOMOCYSTEINE TRANSPORTER"/>
    <property type="match status" value="1"/>
</dbReference>
<dbReference type="AlphaFoldDB" id="S5DKR8"/>
<feature type="transmembrane region" description="Helical" evidence="7">
    <location>
        <begin position="7"/>
        <end position="23"/>
    </location>
</feature>
<keyword evidence="6 7" id="KW-0472">Membrane</keyword>
<keyword evidence="5 7" id="KW-1133">Transmembrane helix</keyword>
<keyword evidence="3" id="KW-1003">Cell membrane</keyword>
<keyword evidence="4 7" id="KW-0812">Transmembrane</keyword>